<sequence length="69" mass="7523">MPKEVVAKGILVRNDPKEKVANMPLGPDHWKIFLKDAVCPSYILSGSGDMVLTVGQAINSFLAWLKANV</sequence>
<comment type="caution">
    <text evidence="1">The sequence shown here is derived from an EMBL/GenBank/DDBJ whole genome shotgun (WGS) entry which is preliminary data.</text>
</comment>
<name>A0AAV3QUZ8_LITER</name>
<evidence type="ECO:0000313" key="2">
    <source>
        <dbReference type="Proteomes" id="UP001454036"/>
    </source>
</evidence>
<organism evidence="1 2">
    <name type="scientific">Lithospermum erythrorhizon</name>
    <name type="common">Purple gromwell</name>
    <name type="synonym">Lithospermum officinale var. erythrorhizon</name>
    <dbReference type="NCBI Taxonomy" id="34254"/>
    <lineage>
        <taxon>Eukaryota</taxon>
        <taxon>Viridiplantae</taxon>
        <taxon>Streptophyta</taxon>
        <taxon>Embryophyta</taxon>
        <taxon>Tracheophyta</taxon>
        <taxon>Spermatophyta</taxon>
        <taxon>Magnoliopsida</taxon>
        <taxon>eudicotyledons</taxon>
        <taxon>Gunneridae</taxon>
        <taxon>Pentapetalae</taxon>
        <taxon>asterids</taxon>
        <taxon>lamiids</taxon>
        <taxon>Boraginales</taxon>
        <taxon>Boraginaceae</taxon>
        <taxon>Boraginoideae</taxon>
        <taxon>Lithospermeae</taxon>
        <taxon>Lithospermum</taxon>
    </lineage>
</organism>
<dbReference type="AlphaFoldDB" id="A0AAV3QUZ8"/>
<dbReference type="EMBL" id="BAABME010006068">
    <property type="protein sequence ID" value="GAA0167370.1"/>
    <property type="molecule type" value="Genomic_DNA"/>
</dbReference>
<reference evidence="1 2" key="1">
    <citation type="submission" date="2024-01" db="EMBL/GenBank/DDBJ databases">
        <title>The complete chloroplast genome sequence of Lithospermum erythrorhizon: insights into the phylogenetic relationship among Boraginaceae species and the maternal lineages of purple gromwells.</title>
        <authorList>
            <person name="Okada T."/>
            <person name="Watanabe K."/>
        </authorList>
    </citation>
    <scope>NUCLEOTIDE SEQUENCE [LARGE SCALE GENOMIC DNA]</scope>
</reference>
<dbReference type="Proteomes" id="UP001454036">
    <property type="component" value="Unassembled WGS sequence"/>
</dbReference>
<evidence type="ECO:0000313" key="1">
    <source>
        <dbReference type="EMBL" id="GAA0167370.1"/>
    </source>
</evidence>
<gene>
    <name evidence="1" type="ORF">LIER_22316</name>
</gene>
<protein>
    <submittedName>
        <fullName evidence="1">Uncharacterized protein</fullName>
    </submittedName>
</protein>
<proteinExistence type="predicted"/>
<keyword evidence="2" id="KW-1185">Reference proteome</keyword>
<accession>A0AAV3QUZ8</accession>